<dbReference type="InterPro" id="IPR027417">
    <property type="entry name" value="P-loop_NTPase"/>
</dbReference>
<comment type="caution">
    <text evidence="1">The sequence shown here is derived from an EMBL/GenBank/DDBJ whole genome shotgun (WGS) entry which is preliminary data.</text>
</comment>
<dbReference type="Pfam" id="PF13177">
    <property type="entry name" value="DNA_pol3_delta2"/>
    <property type="match status" value="1"/>
</dbReference>
<protein>
    <submittedName>
        <fullName evidence="1">DNA polymerase-3 subunit delta</fullName>
    </submittedName>
</protein>
<name>A0A495ICX8_9MICO</name>
<dbReference type="SUPFAM" id="SSF52540">
    <property type="entry name" value="P-loop containing nucleoside triphosphate hydrolases"/>
    <property type="match status" value="1"/>
</dbReference>
<dbReference type="PANTHER" id="PTHR11669:SF8">
    <property type="entry name" value="DNA POLYMERASE III SUBUNIT DELTA"/>
    <property type="match status" value="1"/>
</dbReference>
<dbReference type="RefSeq" id="WP_121368061.1">
    <property type="nucleotide sequence ID" value="NZ_RBKS01000001.1"/>
</dbReference>
<dbReference type="GO" id="GO:0006261">
    <property type="term" value="P:DNA-templated DNA replication"/>
    <property type="evidence" value="ECO:0007669"/>
    <property type="project" value="TreeGrafter"/>
</dbReference>
<dbReference type="PANTHER" id="PTHR11669">
    <property type="entry name" value="REPLICATION FACTOR C / DNA POLYMERASE III GAMMA-TAU SUBUNIT"/>
    <property type="match status" value="1"/>
</dbReference>
<reference evidence="1 2" key="1">
    <citation type="submission" date="2018-10" db="EMBL/GenBank/DDBJ databases">
        <title>Sequencing the genomes of 1000 actinobacteria strains.</title>
        <authorList>
            <person name="Klenk H.-P."/>
        </authorList>
    </citation>
    <scope>NUCLEOTIDE SEQUENCE [LARGE SCALE GENOMIC DNA]</scope>
    <source>
        <strain evidence="1 2">DSM 17894</strain>
    </source>
</reference>
<dbReference type="NCBIfam" id="NF005926">
    <property type="entry name" value="PRK07940.1"/>
    <property type="match status" value="1"/>
</dbReference>
<evidence type="ECO:0000313" key="2">
    <source>
        <dbReference type="Proteomes" id="UP000280008"/>
    </source>
</evidence>
<organism evidence="1 2">
    <name type="scientific">Frondihabitans australicus</name>
    <dbReference type="NCBI Taxonomy" id="386892"/>
    <lineage>
        <taxon>Bacteria</taxon>
        <taxon>Bacillati</taxon>
        <taxon>Actinomycetota</taxon>
        <taxon>Actinomycetes</taxon>
        <taxon>Micrococcales</taxon>
        <taxon>Microbacteriaceae</taxon>
        <taxon>Frondihabitans</taxon>
    </lineage>
</organism>
<sequence length="401" mass="42821">MGVWDHLTGQAEAIRGFAAAAGVAAPGDLPLDLADEGAGGAESRSMTHSWLITGPPGSGRSNLAYAFAAALLSRGPDDEEQTLRQVHARTHPDLAVLSTERVIITIDEVRQLVTASQFSPSVGRYRVVVIEDADRMTERTSNLLLKALEEPPPRTVWILCAPSEADLIPTIRSRVRSVRLRVPAVDDVAALLRDRDGVDPELALVAAREAQSHIGMAHRLATDPDARARRRQTLDTALGIRSVADAVMAASTLLAVAGDDAKAITEMRDAEERENALRSLGVAPGGTIPPALRSQLRALEEDQKRRATRSLRDGIDRILVDLLSLYRDILLLQLGVGDDPVNQAIRPSLDAAAQASTPAATLAVLDAITTARTRIEGNVAPALALEAMLVAVARHSRTSRG</sequence>
<dbReference type="EMBL" id="RBKS01000001">
    <property type="protein sequence ID" value="RKR73161.1"/>
    <property type="molecule type" value="Genomic_DNA"/>
</dbReference>
<proteinExistence type="predicted"/>
<evidence type="ECO:0000313" key="1">
    <source>
        <dbReference type="EMBL" id="RKR73161.1"/>
    </source>
</evidence>
<dbReference type="Proteomes" id="UP000280008">
    <property type="component" value="Unassembled WGS sequence"/>
</dbReference>
<gene>
    <name evidence="1" type="ORF">C8E83_0250</name>
</gene>
<dbReference type="Gene3D" id="3.40.50.300">
    <property type="entry name" value="P-loop containing nucleotide triphosphate hydrolases"/>
    <property type="match status" value="1"/>
</dbReference>
<dbReference type="AlphaFoldDB" id="A0A495ICX8"/>
<dbReference type="OrthoDB" id="9809531at2"/>
<accession>A0A495ICX8</accession>
<dbReference type="InterPro" id="IPR050238">
    <property type="entry name" value="DNA_Rep/Repair_Clamp_Loader"/>
</dbReference>
<keyword evidence="2" id="KW-1185">Reference proteome</keyword>